<dbReference type="RefSeq" id="WP_201138553.1">
    <property type="nucleotide sequence ID" value="NZ_CAJNAS010000029.1"/>
</dbReference>
<comment type="caution">
    <text evidence="3">The sequence shown here is derived from an EMBL/GenBank/DDBJ whole genome shotgun (WGS) entry which is preliminary data.</text>
</comment>
<dbReference type="InterPro" id="IPR001387">
    <property type="entry name" value="Cro/C1-type_HTH"/>
</dbReference>
<accession>A0A9N8N6H8</accession>
<dbReference type="AlphaFoldDB" id="A0A9N8N6H8"/>
<dbReference type="Gene3D" id="1.10.260.40">
    <property type="entry name" value="lambda repressor-like DNA-binding domains"/>
    <property type="match status" value="1"/>
</dbReference>
<gene>
    <name evidence="3" type="ORF">R70211_06756</name>
</gene>
<proteinExistence type="predicted"/>
<evidence type="ECO:0000259" key="2">
    <source>
        <dbReference type="PROSITE" id="PS50943"/>
    </source>
</evidence>
<dbReference type="InterPro" id="IPR010982">
    <property type="entry name" value="Lambda_DNA-bd_dom_sf"/>
</dbReference>
<name>A0A9N8N6H8_9BURK</name>
<dbReference type="EMBL" id="CAJNAS010000029">
    <property type="protein sequence ID" value="CAE6958445.1"/>
    <property type="molecule type" value="Genomic_DNA"/>
</dbReference>
<evidence type="ECO:0000313" key="3">
    <source>
        <dbReference type="EMBL" id="CAE6958445.1"/>
    </source>
</evidence>
<organism evidence="3 4">
    <name type="scientific">Paraburkholderia domus</name>
    <dbReference type="NCBI Taxonomy" id="2793075"/>
    <lineage>
        <taxon>Bacteria</taxon>
        <taxon>Pseudomonadati</taxon>
        <taxon>Pseudomonadota</taxon>
        <taxon>Betaproteobacteria</taxon>
        <taxon>Burkholderiales</taxon>
        <taxon>Burkholderiaceae</taxon>
        <taxon>Paraburkholderia</taxon>
    </lineage>
</organism>
<reference evidence="3" key="1">
    <citation type="submission" date="2021-02" db="EMBL/GenBank/DDBJ databases">
        <authorList>
            <person name="Vanwijnsberghe S."/>
        </authorList>
    </citation>
    <scope>NUCLEOTIDE SEQUENCE</scope>
    <source>
        <strain evidence="3">R-70211</strain>
    </source>
</reference>
<sequence>MSYGLDFSECRFVTDHKGNRLRADIPYNMFSMLVEFRQAALRAQTEQIEKSVRPGTYKGSLGTLVDVSVTQQAAPQIARPTMQSQTAPLKSSRDRLEALFSVPLAVPVEDRDNSSCPAQDAAPQNTSPRSRRVYFPREFCAPIPVEVADAITNGTYFLRAWREYRKYKSADSAELTGLSIATIGWHEQGYNIPSKDTLERFANIYDCTLEQLIGISSPTRNKVDNKVVTHRAIKMAPTETDYPDTVLGHIVSGKSPVTAWRVFRGMTEKQLAERYGTSVSLLRQMTESQMLSDRTLDKLGVIFHCTRDQLRRPNGLVVEPHKVRPTAPKRLVNAVPPQSDAS</sequence>
<dbReference type="GO" id="GO:0003677">
    <property type="term" value="F:DNA binding"/>
    <property type="evidence" value="ECO:0007669"/>
    <property type="project" value="InterPro"/>
</dbReference>
<evidence type="ECO:0000256" key="1">
    <source>
        <dbReference type="SAM" id="MobiDB-lite"/>
    </source>
</evidence>
<feature type="domain" description="HTH cro/C1-type" evidence="2">
    <location>
        <begin position="158"/>
        <end position="212"/>
    </location>
</feature>
<feature type="region of interest" description="Disordered" evidence="1">
    <location>
        <begin position="110"/>
        <end position="129"/>
    </location>
</feature>
<dbReference type="SMART" id="SM00530">
    <property type="entry name" value="HTH_XRE"/>
    <property type="match status" value="2"/>
</dbReference>
<dbReference type="SUPFAM" id="SSF47413">
    <property type="entry name" value="lambda repressor-like DNA-binding domains"/>
    <property type="match status" value="2"/>
</dbReference>
<evidence type="ECO:0000313" key="4">
    <source>
        <dbReference type="Proteomes" id="UP000675121"/>
    </source>
</evidence>
<protein>
    <recommendedName>
        <fullName evidence="2">HTH cro/C1-type domain-containing protein</fullName>
    </recommendedName>
</protein>
<feature type="compositionally biased region" description="Polar residues" evidence="1">
    <location>
        <begin position="114"/>
        <end position="128"/>
    </location>
</feature>
<dbReference type="Proteomes" id="UP000675121">
    <property type="component" value="Unassembled WGS sequence"/>
</dbReference>
<dbReference type="Pfam" id="PF13560">
    <property type="entry name" value="HTH_31"/>
    <property type="match status" value="1"/>
</dbReference>
<dbReference type="PROSITE" id="PS50943">
    <property type="entry name" value="HTH_CROC1"/>
    <property type="match status" value="1"/>
</dbReference>
<dbReference type="CDD" id="cd00093">
    <property type="entry name" value="HTH_XRE"/>
    <property type="match status" value="2"/>
</dbReference>
<keyword evidence="4" id="KW-1185">Reference proteome</keyword>